<dbReference type="Gene3D" id="2.20.100.10">
    <property type="entry name" value="Thrombospondin type-1 (TSP1) repeat"/>
    <property type="match status" value="1"/>
</dbReference>
<feature type="region of interest" description="Disordered" evidence="1">
    <location>
        <begin position="696"/>
        <end position="746"/>
    </location>
</feature>
<dbReference type="InterPro" id="IPR056219">
    <property type="entry name" value="THSD1_D3"/>
</dbReference>
<protein>
    <submittedName>
        <fullName evidence="6">Thrombospondin type-1 domain-containing protein 1</fullName>
    </submittedName>
</protein>
<dbReference type="InterPro" id="IPR056217">
    <property type="entry name" value="THSD1_N"/>
</dbReference>
<dbReference type="InterPro" id="IPR056218">
    <property type="entry name" value="THSD1_D2"/>
</dbReference>
<feature type="compositionally biased region" description="Polar residues" evidence="1">
    <location>
        <begin position="698"/>
        <end position="714"/>
    </location>
</feature>
<dbReference type="Pfam" id="PF24311">
    <property type="entry name" value="THSD1_D3"/>
    <property type="match status" value="1"/>
</dbReference>
<dbReference type="AlphaFoldDB" id="A0AAV1N3B4"/>
<sequence length="945" mass="103244">MPEAVSLLTFLLALMGYALAGLNIWPSFHVALSNASVFVDFSTKSNHSSNCNTSLSLINTETNTTLFTRTLPNDHTAGRVEFNCSCFLYAGTFRFLLRQTSIIAVSHRNGTNGGSRESTTWLWSSELQVQWPTFHIAVERAGNNSGSFQVRISTNEYFQACSSGLDSALFLEVNYMEYNQIGRNNINKVRARTRHPIKPVRSQSIELPCAFPFTERDFIQVALRSPHTTHEVKSSGPLYLSRIFSYKLLVENANKYKSGCEGTMTVKLVTPPCAHIDGKVLLYKDAGAGRAVAISTGMGAGGTALMGFGPEEPSSPQLAFNWLTRGENETEFNCSVFYPGRNKYCFRFVFNYSSSPSPAQTCLVVHRSADSWGPWQPWSVCSVSCGEGMRERVRECLLPSGVGEMHCTVMEKEQSLCSLEECIVLPAPSPSLPPVLVGVAPLGGNMVVVVGISLCLAAILATIVVTVWRKLCQTPQCSSVRRGSMHSPGGRKLSDEASICGHSLQRPSLSDSHSPPGGMSVGVAQNDGPSLGSQPPPQTLVIPLSHDPERLSPTGLKMLPPIFGYRLAQQQLKEMKKKGLKEATQMYHVSSSPVHDTLVETSASPTSSPVPTPTEFAQSALPLGLQGDTDHSHLHVAVSFSELPTQTSRITPDRLSPRVELVLGPPISGHASRGSSKWLDRTADWVEMVERSGLAGMGNSNHKNPNFRRTSSFNDPKPHFPSSAHSRHFRERSMTQVGSRTLPEGSCWTKGVRERQPYCSYPIPEHGASEWAKSRPQRNDQRRPWIETAVPSLNTGLKHTGTNTNITFEKNAKANLNGTGERQRGGETGGRGGEGISGIGGPATVTSSSRGMNKLSVDRAEQNWNRRGPSPIQRNILARKLKEAQSFSAVKGRQRSSTFSTTSSEQRKDRCHSLPMSGDYNNSDGSPYRLSEAEQRMLDLDLTSA</sequence>
<organism evidence="6 7">
    <name type="scientific">Scomber scombrus</name>
    <name type="common">Atlantic mackerel</name>
    <name type="synonym">Scomber vernalis</name>
    <dbReference type="NCBI Taxonomy" id="13677"/>
    <lineage>
        <taxon>Eukaryota</taxon>
        <taxon>Metazoa</taxon>
        <taxon>Chordata</taxon>
        <taxon>Craniata</taxon>
        <taxon>Vertebrata</taxon>
        <taxon>Euteleostomi</taxon>
        <taxon>Actinopterygii</taxon>
        <taxon>Neopterygii</taxon>
        <taxon>Teleostei</taxon>
        <taxon>Neoteleostei</taxon>
        <taxon>Acanthomorphata</taxon>
        <taxon>Pelagiaria</taxon>
        <taxon>Scombriformes</taxon>
        <taxon>Scombridae</taxon>
        <taxon>Scomber</taxon>
    </lineage>
</organism>
<dbReference type="Proteomes" id="UP001314229">
    <property type="component" value="Unassembled WGS sequence"/>
</dbReference>
<dbReference type="PANTHER" id="PTHR16311:SF3">
    <property type="entry name" value="THROMBOSPONDIN TYPE-1 DOMAIN-CONTAINING PROTEIN 1"/>
    <property type="match status" value="1"/>
</dbReference>
<feature type="region of interest" description="Disordered" evidence="1">
    <location>
        <begin position="810"/>
        <end position="850"/>
    </location>
</feature>
<name>A0AAV1N3B4_SCOSC</name>
<feature type="signal peptide" evidence="2">
    <location>
        <begin position="1"/>
        <end position="20"/>
    </location>
</feature>
<gene>
    <name evidence="6" type="ORF">FSCOSCO3_A011124</name>
</gene>
<dbReference type="EMBL" id="CAWUFR010000014">
    <property type="protein sequence ID" value="CAK6953906.1"/>
    <property type="molecule type" value="Genomic_DNA"/>
</dbReference>
<dbReference type="SMART" id="SM00209">
    <property type="entry name" value="TSP1"/>
    <property type="match status" value="1"/>
</dbReference>
<feature type="domain" description="THSD1 N-terminal" evidence="3">
    <location>
        <begin position="22"/>
        <end position="112"/>
    </location>
</feature>
<keyword evidence="2" id="KW-0732">Signal</keyword>
<accession>A0AAV1N3B4</accession>
<feature type="region of interest" description="Disordered" evidence="1">
    <location>
        <begin position="504"/>
        <end position="536"/>
    </location>
</feature>
<evidence type="ECO:0000313" key="6">
    <source>
        <dbReference type="EMBL" id="CAK6953906.1"/>
    </source>
</evidence>
<feature type="region of interest" description="Disordered" evidence="1">
    <location>
        <begin position="884"/>
        <end position="945"/>
    </location>
</feature>
<dbReference type="GO" id="GO:0071944">
    <property type="term" value="C:cell periphery"/>
    <property type="evidence" value="ECO:0007669"/>
    <property type="project" value="TreeGrafter"/>
</dbReference>
<evidence type="ECO:0000313" key="7">
    <source>
        <dbReference type="Proteomes" id="UP001314229"/>
    </source>
</evidence>
<dbReference type="Pfam" id="PF00090">
    <property type="entry name" value="TSP_1"/>
    <property type="match status" value="1"/>
</dbReference>
<keyword evidence="7" id="KW-1185">Reference proteome</keyword>
<reference evidence="6 7" key="1">
    <citation type="submission" date="2024-01" db="EMBL/GenBank/DDBJ databases">
        <authorList>
            <person name="Alioto T."/>
            <person name="Alioto T."/>
            <person name="Gomez Garrido J."/>
        </authorList>
    </citation>
    <scope>NUCLEOTIDE SEQUENCE [LARGE SCALE GENOMIC DNA]</scope>
</reference>
<dbReference type="Pfam" id="PF24310">
    <property type="entry name" value="THSD1_D2"/>
    <property type="match status" value="1"/>
</dbReference>
<feature type="chain" id="PRO_5043886441" evidence="2">
    <location>
        <begin position="21"/>
        <end position="945"/>
    </location>
</feature>
<proteinExistence type="predicted"/>
<feature type="domain" description="THSD1 third Ig-like" evidence="5">
    <location>
        <begin position="245"/>
        <end position="367"/>
    </location>
</feature>
<evidence type="ECO:0000256" key="2">
    <source>
        <dbReference type="SAM" id="SignalP"/>
    </source>
</evidence>
<dbReference type="InterPro" id="IPR000884">
    <property type="entry name" value="TSP1_rpt"/>
</dbReference>
<dbReference type="InterPro" id="IPR036383">
    <property type="entry name" value="TSP1_rpt_sf"/>
</dbReference>
<evidence type="ECO:0000259" key="5">
    <source>
        <dbReference type="Pfam" id="PF24311"/>
    </source>
</evidence>
<dbReference type="PANTHER" id="PTHR16311">
    <property type="entry name" value="THROMBOSPONDIN TYPE I DOMAIN-CONTAINING 1"/>
    <property type="match status" value="1"/>
</dbReference>
<comment type="caution">
    <text evidence="6">The sequence shown here is derived from an EMBL/GenBank/DDBJ whole genome shotgun (WGS) entry which is preliminary data.</text>
</comment>
<dbReference type="SUPFAM" id="SSF82895">
    <property type="entry name" value="TSP-1 type 1 repeat"/>
    <property type="match status" value="1"/>
</dbReference>
<evidence type="ECO:0000259" key="3">
    <source>
        <dbReference type="Pfam" id="PF24306"/>
    </source>
</evidence>
<dbReference type="PROSITE" id="PS50092">
    <property type="entry name" value="TSP1"/>
    <property type="match status" value="1"/>
</dbReference>
<dbReference type="Pfam" id="PF24306">
    <property type="entry name" value="THSD1_N"/>
    <property type="match status" value="1"/>
</dbReference>
<feature type="compositionally biased region" description="Gly residues" evidence="1">
    <location>
        <begin position="826"/>
        <end position="841"/>
    </location>
</feature>
<evidence type="ECO:0000256" key="1">
    <source>
        <dbReference type="SAM" id="MobiDB-lite"/>
    </source>
</evidence>
<evidence type="ECO:0000259" key="4">
    <source>
        <dbReference type="Pfam" id="PF24310"/>
    </source>
</evidence>
<feature type="domain" description="THSD1 second Ig-like" evidence="4">
    <location>
        <begin position="132"/>
        <end position="238"/>
    </location>
</feature>
<dbReference type="InterPro" id="IPR038877">
    <property type="entry name" value="THSD1"/>
</dbReference>